<feature type="region of interest" description="Disordered" evidence="1">
    <location>
        <begin position="392"/>
        <end position="441"/>
    </location>
</feature>
<feature type="region of interest" description="Disordered" evidence="1">
    <location>
        <begin position="108"/>
        <end position="181"/>
    </location>
</feature>
<dbReference type="EMBL" id="BKCJ010002773">
    <property type="protein sequence ID" value="GEU50826.1"/>
    <property type="molecule type" value="Genomic_DNA"/>
</dbReference>
<feature type="compositionally biased region" description="Acidic residues" evidence="1">
    <location>
        <begin position="309"/>
        <end position="319"/>
    </location>
</feature>
<feature type="region of interest" description="Disordered" evidence="1">
    <location>
        <begin position="45"/>
        <end position="69"/>
    </location>
</feature>
<evidence type="ECO:0000313" key="2">
    <source>
        <dbReference type="EMBL" id="GEU50826.1"/>
    </source>
</evidence>
<protein>
    <submittedName>
        <fullName evidence="2">Uncharacterized protein</fullName>
    </submittedName>
</protein>
<feature type="region of interest" description="Disordered" evidence="1">
    <location>
        <begin position="308"/>
        <end position="328"/>
    </location>
</feature>
<accession>A0A6L2KNB6</accession>
<feature type="compositionally biased region" description="Acidic residues" evidence="1">
    <location>
        <begin position="393"/>
        <end position="407"/>
    </location>
</feature>
<sequence length="632" mass="69671">MSTLVFVDAEISTQADGTQSSRVPIPLPEDPYEAIRQAYLVRTNTESEPFEGEAETPESRHTVAPPTFPSLRRNTRMVICVPSAMSPGFSISIAEVAAMSDSAFHKRFRSSYDSSPSPNFPVQKRYKGTSELILDTNSEEDEEVKESSDSNSESEDVEDEGPTKEDEDPATPPSPEWLSGSLPISSEPFIVPSPISSPMISLIVPSPVASSATTEAEGFLTELGAQVKMQEGLISNHMVRSWELPPALFERYDRDIWELFTRPMLALEAWAEQGRIAARATGDERSCYCFGADPYEAIRQAYLVRTDTESEPFEGEAETPESPHTVAPPTCVTTYMAVRVSPTMSHGLSVSISEVTAMSDLVFRKRFRSSYDSSPSPTYPVRKRYRGTSELILDTDSEEDEEVEESSDSNSKSKDAEDEGPTAEDEDPAVGDEGLIMEDEGPSVVVERLDLGGEEAIHEGQQRAAPVVETTMSQSSRFIPESERLKRVSALRQPTLTTWIDLKDGIAYIDVPAYHPPALPVQTPPSLKWSSSSILVSLTPSIVPSPISSPMISLIVPSPVASLATAEAEGFLTEFKAQVKMQGGLIRDHMEMTDSTFGALWRPVLELEAWRELQEMRGRVTALEQEKDRKER</sequence>
<dbReference type="AlphaFoldDB" id="A0A6L2KNB6"/>
<evidence type="ECO:0000256" key="1">
    <source>
        <dbReference type="SAM" id="MobiDB-lite"/>
    </source>
</evidence>
<reference evidence="2" key="1">
    <citation type="journal article" date="2019" name="Sci. Rep.">
        <title>Draft genome of Tanacetum cinerariifolium, the natural source of mosquito coil.</title>
        <authorList>
            <person name="Yamashiro T."/>
            <person name="Shiraishi A."/>
            <person name="Satake H."/>
            <person name="Nakayama K."/>
        </authorList>
    </citation>
    <scope>NUCLEOTIDE SEQUENCE</scope>
</reference>
<gene>
    <name evidence="2" type="ORF">Tci_022804</name>
</gene>
<name>A0A6L2KNB6_TANCI</name>
<proteinExistence type="predicted"/>
<organism evidence="2">
    <name type="scientific">Tanacetum cinerariifolium</name>
    <name type="common">Dalmatian daisy</name>
    <name type="synonym">Chrysanthemum cinerariifolium</name>
    <dbReference type="NCBI Taxonomy" id="118510"/>
    <lineage>
        <taxon>Eukaryota</taxon>
        <taxon>Viridiplantae</taxon>
        <taxon>Streptophyta</taxon>
        <taxon>Embryophyta</taxon>
        <taxon>Tracheophyta</taxon>
        <taxon>Spermatophyta</taxon>
        <taxon>Magnoliopsida</taxon>
        <taxon>eudicotyledons</taxon>
        <taxon>Gunneridae</taxon>
        <taxon>Pentapetalae</taxon>
        <taxon>asterids</taxon>
        <taxon>campanulids</taxon>
        <taxon>Asterales</taxon>
        <taxon>Asteraceae</taxon>
        <taxon>Asteroideae</taxon>
        <taxon>Anthemideae</taxon>
        <taxon>Anthemidinae</taxon>
        <taxon>Tanacetum</taxon>
    </lineage>
</organism>
<comment type="caution">
    <text evidence="2">The sequence shown here is derived from an EMBL/GenBank/DDBJ whole genome shotgun (WGS) entry which is preliminary data.</text>
</comment>
<feature type="compositionally biased region" description="Acidic residues" evidence="1">
    <location>
        <begin position="416"/>
        <end position="441"/>
    </location>
</feature>
<feature type="compositionally biased region" description="Acidic residues" evidence="1">
    <location>
        <begin position="152"/>
        <end position="169"/>
    </location>
</feature>